<keyword evidence="10" id="KW-0496">Mitochondrion</keyword>
<evidence type="ECO:0000256" key="7">
    <source>
        <dbReference type="ARBA" id="ARBA00023004"/>
    </source>
</evidence>
<dbReference type="Pfam" id="PF00034">
    <property type="entry name" value="Cytochrom_C"/>
    <property type="match status" value="1"/>
</dbReference>
<dbReference type="RefSeq" id="XP_005781089.1">
    <property type="nucleotide sequence ID" value="XM_005781032.1"/>
</dbReference>
<dbReference type="GeneID" id="17274206"/>
<feature type="compositionally biased region" description="Basic and acidic residues" evidence="11">
    <location>
        <begin position="46"/>
        <end position="56"/>
    </location>
</feature>
<dbReference type="InterPro" id="IPR002327">
    <property type="entry name" value="Cyt_c_1A/1B"/>
</dbReference>
<feature type="domain" description="Cytochrome c" evidence="12">
    <location>
        <begin position="105"/>
        <end position="206"/>
    </location>
</feature>
<keyword evidence="10" id="KW-0679">Respiratory chain</keyword>
<accession>A0A0D3KI95</accession>
<evidence type="ECO:0000256" key="1">
    <source>
        <dbReference type="ARBA" id="ARBA00004569"/>
    </source>
</evidence>
<dbReference type="EnsemblProtists" id="EOD28660">
    <property type="protein sequence ID" value="EOD28660"/>
    <property type="gene ID" value="EMIHUDRAFT_366197"/>
</dbReference>
<comment type="similarity">
    <text evidence="2 9">Belongs to the cytochrome c family.</text>
</comment>
<keyword evidence="5 8" id="KW-0479">Metal-binding</keyword>
<evidence type="ECO:0000256" key="8">
    <source>
        <dbReference type="PROSITE-ProRule" id="PRU00433"/>
    </source>
</evidence>
<dbReference type="HOGENOM" id="CLU_1334056_0_0_1"/>
<evidence type="ECO:0000256" key="3">
    <source>
        <dbReference type="ARBA" id="ARBA00022448"/>
    </source>
</evidence>
<evidence type="ECO:0000259" key="12">
    <source>
        <dbReference type="PROSITE" id="PS51007"/>
    </source>
</evidence>
<sequence length="206" mass="21816">MGGVVSAAASGATGIGQDTEALIRARQARMRQEVLLAKLHDEARLHASQEWDKENGESQPAAAPPAASKPKKKKKTEKPPDKAAKAPETTAKDAPAAASAPAEPADTARGATLFKAKCAACHTCNEGGPSKQGPNLYSIIGAQTAHDKAYKYTKAMSSFNSTWTEETMLSFLAKPKEVVKGTSMAFPGFKKEKDRVDVVAYLSTLK</sequence>
<evidence type="ECO:0000256" key="9">
    <source>
        <dbReference type="RuleBase" id="RU004426"/>
    </source>
</evidence>
<comment type="PTM">
    <text evidence="10">Binds 1 heme group per subunit.</text>
</comment>
<proteinExistence type="inferred from homology"/>
<dbReference type="PANTHER" id="PTHR11961">
    <property type="entry name" value="CYTOCHROME C"/>
    <property type="match status" value="1"/>
</dbReference>
<organism evidence="13 14">
    <name type="scientific">Emiliania huxleyi (strain CCMP1516)</name>
    <dbReference type="NCBI Taxonomy" id="280463"/>
    <lineage>
        <taxon>Eukaryota</taxon>
        <taxon>Haptista</taxon>
        <taxon>Haptophyta</taxon>
        <taxon>Prymnesiophyceae</taxon>
        <taxon>Isochrysidales</taxon>
        <taxon>Noelaerhabdaceae</taxon>
        <taxon>Emiliania</taxon>
    </lineage>
</organism>
<dbReference type="AlphaFoldDB" id="A0A0D3KI95"/>
<keyword evidence="4 8" id="KW-0349">Heme</keyword>
<dbReference type="OMA" id="WLENPRT"/>
<keyword evidence="6 10" id="KW-0249">Electron transport</keyword>
<dbReference type="GO" id="GO:0046872">
    <property type="term" value="F:metal ion binding"/>
    <property type="evidence" value="ECO:0007669"/>
    <property type="project" value="UniProtKB-KW"/>
</dbReference>
<reference evidence="14" key="1">
    <citation type="journal article" date="2013" name="Nature">
        <title>Pan genome of the phytoplankton Emiliania underpins its global distribution.</title>
        <authorList>
            <person name="Read B.A."/>
            <person name="Kegel J."/>
            <person name="Klute M.J."/>
            <person name="Kuo A."/>
            <person name="Lefebvre S.C."/>
            <person name="Maumus F."/>
            <person name="Mayer C."/>
            <person name="Miller J."/>
            <person name="Monier A."/>
            <person name="Salamov A."/>
            <person name="Young J."/>
            <person name="Aguilar M."/>
            <person name="Claverie J.M."/>
            <person name="Frickenhaus S."/>
            <person name="Gonzalez K."/>
            <person name="Herman E.K."/>
            <person name="Lin Y.C."/>
            <person name="Napier J."/>
            <person name="Ogata H."/>
            <person name="Sarno A.F."/>
            <person name="Shmutz J."/>
            <person name="Schroeder D."/>
            <person name="de Vargas C."/>
            <person name="Verret F."/>
            <person name="von Dassow P."/>
            <person name="Valentin K."/>
            <person name="Van de Peer Y."/>
            <person name="Wheeler G."/>
            <person name="Dacks J.B."/>
            <person name="Delwiche C.F."/>
            <person name="Dyhrman S.T."/>
            <person name="Glockner G."/>
            <person name="John U."/>
            <person name="Richards T."/>
            <person name="Worden A.Z."/>
            <person name="Zhang X."/>
            <person name="Grigoriev I.V."/>
            <person name="Allen A.E."/>
            <person name="Bidle K."/>
            <person name="Borodovsky M."/>
            <person name="Bowler C."/>
            <person name="Brownlee C."/>
            <person name="Cock J.M."/>
            <person name="Elias M."/>
            <person name="Gladyshev V.N."/>
            <person name="Groth M."/>
            <person name="Guda C."/>
            <person name="Hadaegh A."/>
            <person name="Iglesias-Rodriguez M.D."/>
            <person name="Jenkins J."/>
            <person name="Jones B.M."/>
            <person name="Lawson T."/>
            <person name="Leese F."/>
            <person name="Lindquist E."/>
            <person name="Lobanov A."/>
            <person name="Lomsadze A."/>
            <person name="Malik S.B."/>
            <person name="Marsh M.E."/>
            <person name="Mackinder L."/>
            <person name="Mock T."/>
            <person name="Mueller-Roeber B."/>
            <person name="Pagarete A."/>
            <person name="Parker M."/>
            <person name="Probert I."/>
            <person name="Quesneville H."/>
            <person name="Raines C."/>
            <person name="Rensing S.A."/>
            <person name="Riano-Pachon D.M."/>
            <person name="Richier S."/>
            <person name="Rokitta S."/>
            <person name="Shiraiwa Y."/>
            <person name="Soanes D.M."/>
            <person name="van der Giezen M."/>
            <person name="Wahlund T.M."/>
            <person name="Williams B."/>
            <person name="Wilson W."/>
            <person name="Wolfe G."/>
            <person name="Wurch L.L."/>
        </authorList>
    </citation>
    <scope>NUCLEOTIDE SEQUENCE</scope>
</reference>
<dbReference type="RefSeq" id="XP_005787909.1">
    <property type="nucleotide sequence ID" value="XM_005787852.1"/>
</dbReference>
<dbReference type="PROSITE" id="PS51007">
    <property type="entry name" value="CYTC"/>
    <property type="match status" value="1"/>
</dbReference>
<dbReference type="KEGG" id="ehx:EMIHUDRAFT_366197"/>
<keyword evidence="14" id="KW-1185">Reference proteome</keyword>
<dbReference type="PRINTS" id="PR00604">
    <property type="entry name" value="CYTCHRMECIAB"/>
</dbReference>
<dbReference type="Gene3D" id="1.10.760.10">
    <property type="entry name" value="Cytochrome c-like domain"/>
    <property type="match status" value="1"/>
</dbReference>
<keyword evidence="7 8" id="KW-0408">Iron</keyword>
<dbReference type="GeneID" id="17280750"/>
<feature type="compositionally biased region" description="Low complexity" evidence="11">
    <location>
        <begin position="86"/>
        <end position="106"/>
    </location>
</feature>
<comment type="function">
    <text evidence="10">Electron carrier protein. The oxidized form of the cytochrome c heme group can accept an electron from the heme group of the cytochrome c1 subunit of cytochrome reductase. Cytochrome c then transfers this electron to the cytochrome oxidase complex, the final protein carrier in the mitochondrial electron-transport chain.</text>
</comment>
<evidence type="ECO:0000256" key="5">
    <source>
        <dbReference type="ARBA" id="ARBA00022723"/>
    </source>
</evidence>
<dbReference type="GO" id="GO:0005758">
    <property type="term" value="C:mitochondrial intermembrane space"/>
    <property type="evidence" value="ECO:0007669"/>
    <property type="project" value="UniProtKB-SubCell"/>
</dbReference>
<dbReference type="Proteomes" id="UP000013827">
    <property type="component" value="Unassembled WGS sequence"/>
</dbReference>
<dbReference type="EnsemblProtists" id="EOD35480">
    <property type="protein sequence ID" value="EOD35480"/>
    <property type="gene ID" value="EMIHUDRAFT_352094"/>
</dbReference>
<evidence type="ECO:0000313" key="14">
    <source>
        <dbReference type="Proteomes" id="UP000013827"/>
    </source>
</evidence>
<dbReference type="KEGG" id="ehx:EMIHUDRAFT_352094"/>
<dbReference type="GO" id="GO:0009055">
    <property type="term" value="F:electron transfer activity"/>
    <property type="evidence" value="ECO:0007669"/>
    <property type="project" value="InterPro"/>
</dbReference>
<evidence type="ECO:0000256" key="2">
    <source>
        <dbReference type="ARBA" id="ARBA00006488"/>
    </source>
</evidence>
<evidence type="ECO:0000256" key="11">
    <source>
        <dbReference type="SAM" id="MobiDB-lite"/>
    </source>
</evidence>
<dbReference type="SUPFAM" id="SSF46626">
    <property type="entry name" value="Cytochrome c"/>
    <property type="match status" value="1"/>
</dbReference>
<keyword evidence="3 10" id="KW-0813">Transport</keyword>
<dbReference type="STRING" id="2903.R1F966"/>
<evidence type="ECO:0000256" key="6">
    <source>
        <dbReference type="ARBA" id="ARBA00022982"/>
    </source>
</evidence>
<dbReference type="InterPro" id="IPR009056">
    <property type="entry name" value="Cyt_c-like_dom"/>
</dbReference>
<dbReference type="PaxDb" id="2903-EOD28660"/>
<evidence type="ECO:0000313" key="13">
    <source>
        <dbReference type="EnsemblProtists" id="EOD35480"/>
    </source>
</evidence>
<protein>
    <recommendedName>
        <fullName evidence="12">Cytochrome c domain-containing protein</fullName>
    </recommendedName>
</protein>
<reference evidence="13" key="2">
    <citation type="submission" date="2024-10" db="UniProtKB">
        <authorList>
            <consortium name="EnsemblProtists"/>
        </authorList>
    </citation>
    <scope>IDENTIFICATION</scope>
</reference>
<name>A0A0D3KI95_EMIH1</name>
<comment type="subcellular location">
    <subcellularLocation>
        <location evidence="1">Mitochondrion intermembrane space</location>
    </subcellularLocation>
</comment>
<dbReference type="GO" id="GO:0020037">
    <property type="term" value="F:heme binding"/>
    <property type="evidence" value="ECO:0007669"/>
    <property type="project" value="InterPro"/>
</dbReference>
<dbReference type="eggNOG" id="KOG3453">
    <property type="taxonomic scope" value="Eukaryota"/>
</dbReference>
<evidence type="ECO:0000256" key="10">
    <source>
        <dbReference type="RuleBase" id="RU004427"/>
    </source>
</evidence>
<dbReference type="InterPro" id="IPR036909">
    <property type="entry name" value="Cyt_c-like_dom_sf"/>
</dbReference>
<evidence type="ECO:0000256" key="4">
    <source>
        <dbReference type="ARBA" id="ARBA00022617"/>
    </source>
</evidence>
<feature type="region of interest" description="Disordered" evidence="11">
    <location>
        <begin position="46"/>
        <end position="106"/>
    </location>
</feature>